<evidence type="ECO:0000256" key="1">
    <source>
        <dbReference type="SAM" id="MobiDB-lite"/>
    </source>
</evidence>
<dbReference type="EMBL" id="PNBA02000002">
    <property type="protein sequence ID" value="KAG6433426.1"/>
    <property type="molecule type" value="Genomic_DNA"/>
</dbReference>
<dbReference type="InterPro" id="IPR039335">
    <property type="entry name" value="SIB1/2"/>
</dbReference>
<dbReference type="AlphaFoldDB" id="A0A8X8YNT7"/>
<feature type="region of interest" description="Disordered" evidence="1">
    <location>
        <begin position="89"/>
        <end position="111"/>
    </location>
</feature>
<dbReference type="Proteomes" id="UP000298416">
    <property type="component" value="Unassembled WGS sequence"/>
</dbReference>
<dbReference type="Pfam" id="PF05678">
    <property type="entry name" value="VQ"/>
    <property type="match status" value="1"/>
</dbReference>
<dbReference type="PANTHER" id="PTHR33624:SF31">
    <property type="entry name" value="SIGMA FACTOR BINDING PROTEIN 1, CHLOROPLASTIC-LIKE"/>
    <property type="match status" value="1"/>
</dbReference>
<evidence type="ECO:0000313" key="4">
    <source>
        <dbReference type="Proteomes" id="UP000298416"/>
    </source>
</evidence>
<feature type="domain" description="VQ" evidence="2">
    <location>
        <begin position="34"/>
        <end position="60"/>
    </location>
</feature>
<dbReference type="InterPro" id="IPR008889">
    <property type="entry name" value="VQ"/>
</dbReference>
<reference evidence="3" key="2">
    <citation type="submission" date="2020-08" db="EMBL/GenBank/DDBJ databases">
        <title>Plant Genome Project.</title>
        <authorList>
            <person name="Zhang R.-G."/>
        </authorList>
    </citation>
    <scope>NUCLEOTIDE SEQUENCE</scope>
    <source>
        <strain evidence="3">Huo1</strain>
        <tissue evidence="3">Leaf</tissue>
    </source>
</reference>
<evidence type="ECO:0000313" key="3">
    <source>
        <dbReference type="EMBL" id="KAG6433426.1"/>
    </source>
</evidence>
<organism evidence="3">
    <name type="scientific">Salvia splendens</name>
    <name type="common">Scarlet sage</name>
    <dbReference type="NCBI Taxonomy" id="180675"/>
    <lineage>
        <taxon>Eukaryota</taxon>
        <taxon>Viridiplantae</taxon>
        <taxon>Streptophyta</taxon>
        <taxon>Embryophyta</taxon>
        <taxon>Tracheophyta</taxon>
        <taxon>Spermatophyta</taxon>
        <taxon>Magnoliopsida</taxon>
        <taxon>eudicotyledons</taxon>
        <taxon>Gunneridae</taxon>
        <taxon>Pentapetalae</taxon>
        <taxon>asterids</taxon>
        <taxon>lamiids</taxon>
        <taxon>Lamiales</taxon>
        <taxon>Lamiaceae</taxon>
        <taxon>Nepetoideae</taxon>
        <taxon>Mentheae</taxon>
        <taxon>Salviinae</taxon>
        <taxon>Salvia</taxon>
        <taxon>Salvia subgen. Calosphace</taxon>
        <taxon>core Calosphace</taxon>
    </lineage>
</organism>
<gene>
    <name evidence="3" type="ORF">SASPL_105040</name>
</gene>
<comment type="caution">
    <text evidence="3">The sequence shown here is derived from an EMBL/GenBank/DDBJ whole genome shotgun (WGS) entry which is preliminary data.</text>
</comment>
<name>A0A8X8YNT7_SALSN</name>
<dbReference type="OrthoDB" id="1725273at2759"/>
<accession>A0A8X8YNT7</accession>
<sequence>MNCDDRSIPRLVRSLKKGYKGKKKKSDQLKVVYISSPMKVKTSASRFRSLVQELTGINSDVSQYMDENTNYLAKDFYHEIDCDDQSLAKQMNDGQNQTYSSVSTEDTPTSSDSFQEQMDISVFTSQMREQFQGIFSSNSFYDPSQLDVLGSFDELL</sequence>
<keyword evidence="4" id="KW-1185">Reference proteome</keyword>
<proteinExistence type="predicted"/>
<reference evidence="3" key="1">
    <citation type="submission" date="2018-01" db="EMBL/GenBank/DDBJ databases">
        <authorList>
            <person name="Mao J.F."/>
        </authorList>
    </citation>
    <scope>NUCLEOTIDE SEQUENCE</scope>
    <source>
        <strain evidence="3">Huo1</strain>
        <tissue evidence="3">Leaf</tissue>
    </source>
</reference>
<dbReference type="PANTHER" id="PTHR33624">
    <property type="entry name" value="SIGMA FACTOR BINDING PROTEIN 1, CHLOROPLASTIC"/>
    <property type="match status" value="1"/>
</dbReference>
<evidence type="ECO:0000259" key="2">
    <source>
        <dbReference type="Pfam" id="PF05678"/>
    </source>
</evidence>
<protein>
    <recommendedName>
        <fullName evidence="2">VQ domain-containing protein</fullName>
    </recommendedName>
</protein>